<organism evidence="2 3">
    <name type="scientific">Psilocybe cf. subviscida</name>
    <dbReference type="NCBI Taxonomy" id="2480587"/>
    <lineage>
        <taxon>Eukaryota</taxon>
        <taxon>Fungi</taxon>
        <taxon>Dikarya</taxon>
        <taxon>Basidiomycota</taxon>
        <taxon>Agaricomycotina</taxon>
        <taxon>Agaricomycetes</taxon>
        <taxon>Agaricomycetidae</taxon>
        <taxon>Agaricales</taxon>
        <taxon>Agaricineae</taxon>
        <taxon>Strophariaceae</taxon>
        <taxon>Psilocybe</taxon>
    </lineage>
</organism>
<dbReference type="Proteomes" id="UP000567179">
    <property type="component" value="Unassembled WGS sequence"/>
</dbReference>
<keyword evidence="1" id="KW-0812">Transmembrane</keyword>
<feature type="transmembrane region" description="Helical" evidence="1">
    <location>
        <begin position="42"/>
        <end position="62"/>
    </location>
</feature>
<feature type="transmembrane region" description="Helical" evidence="1">
    <location>
        <begin position="165"/>
        <end position="185"/>
    </location>
</feature>
<accession>A0A8H5F7Z7</accession>
<comment type="caution">
    <text evidence="2">The sequence shown here is derived from an EMBL/GenBank/DDBJ whole genome shotgun (WGS) entry which is preliminary data.</text>
</comment>
<feature type="transmembrane region" description="Helical" evidence="1">
    <location>
        <begin position="117"/>
        <end position="140"/>
    </location>
</feature>
<sequence length="290" mass="31705">MAQTAVHLIVLFDTLFIVGLVSLAAIVLTAWLSPTIRRSSTWFMFIWSWLLISIANIILVGQQTGTEPMAGICLFQAMLVYGLPVLSSFYAVTFTLQVYLTIQGAMQGRSTMSKKQLIGIHALPIVSCVGVFIEVLVIGLSSPDTVARDDTGMICHLTSSFPRRLTAGITILAMVLFIFFGFLLFRIVRRRQDAFLEISGPGTKAYLSGDVVIRVLVFSCCPTFALAISGLKYLSSSHDKDATSNLILAGLPLVASFIFGSQKDILRVWTSFIPRQGMDPDVKEIKPATA</sequence>
<feature type="transmembrane region" description="Helical" evidence="1">
    <location>
        <begin position="206"/>
        <end position="230"/>
    </location>
</feature>
<name>A0A8H5F7Z7_9AGAR</name>
<reference evidence="2 3" key="1">
    <citation type="journal article" date="2020" name="ISME J.">
        <title>Uncovering the hidden diversity of litter-decomposition mechanisms in mushroom-forming fungi.</title>
        <authorList>
            <person name="Floudas D."/>
            <person name="Bentzer J."/>
            <person name="Ahren D."/>
            <person name="Johansson T."/>
            <person name="Persson P."/>
            <person name="Tunlid A."/>
        </authorList>
    </citation>
    <scope>NUCLEOTIDE SEQUENCE [LARGE SCALE GENOMIC DNA]</scope>
    <source>
        <strain evidence="2 3">CBS 101986</strain>
    </source>
</reference>
<evidence type="ECO:0000256" key="1">
    <source>
        <dbReference type="SAM" id="Phobius"/>
    </source>
</evidence>
<dbReference type="OrthoDB" id="2896404at2759"/>
<evidence type="ECO:0000313" key="2">
    <source>
        <dbReference type="EMBL" id="KAF5327130.1"/>
    </source>
</evidence>
<feature type="transmembrane region" description="Helical" evidence="1">
    <location>
        <begin position="242"/>
        <end position="260"/>
    </location>
</feature>
<keyword evidence="3" id="KW-1185">Reference proteome</keyword>
<feature type="transmembrane region" description="Helical" evidence="1">
    <location>
        <begin position="74"/>
        <end position="96"/>
    </location>
</feature>
<gene>
    <name evidence="2" type="ORF">D9619_004956</name>
</gene>
<dbReference type="AlphaFoldDB" id="A0A8H5F7Z7"/>
<proteinExistence type="predicted"/>
<feature type="transmembrane region" description="Helical" evidence="1">
    <location>
        <begin position="6"/>
        <end position="30"/>
    </location>
</feature>
<dbReference type="EMBL" id="JAACJJ010000014">
    <property type="protein sequence ID" value="KAF5327130.1"/>
    <property type="molecule type" value="Genomic_DNA"/>
</dbReference>
<protein>
    <submittedName>
        <fullName evidence="2">Uncharacterized protein</fullName>
    </submittedName>
</protein>
<keyword evidence="1" id="KW-1133">Transmembrane helix</keyword>
<keyword evidence="1" id="KW-0472">Membrane</keyword>
<evidence type="ECO:0000313" key="3">
    <source>
        <dbReference type="Proteomes" id="UP000567179"/>
    </source>
</evidence>